<protein>
    <submittedName>
        <fullName evidence="3">Uncharacterized protein</fullName>
    </submittedName>
</protein>
<feature type="region of interest" description="Disordered" evidence="1">
    <location>
        <begin position="70"/>
        <end position="121"/>
    </location>
</feature>
<sequence length="266" mass="27708">MSQYGPNGPTPTPPPGTPGTPGTPGPPGPPQPAPPPGNGDHDGRGVRVAVISLIVSSLLTVIGFVVTAATSGKPETNGGTSGGQSPINDTGGRTVPSDDPTSPSPESPEVSDTGPDSDGLTAADRALRDSLNDSQWQRDSCAHHDVPDTKAALRCTVSAQDATGFEYAATVVIMEYPSQKELRAAYLKYAANLPAGNCDIVQGVQGRWTDGRSSKPVGDTACFTNNTGMYDIIRTFYERPVAFEVVDSDPVALTNWVNTLEPVFTD</sequence>
<dbReference type="Proteomes" id="UP000318720">
    <property type="component" value="Unassembled WGS sequence"/>
</dbReference>
<feature type="region of interest" description="Disordered" evidence="1">
    <location>
        <begin position="1"/>
        <end position="44"/>
    </location>
</feature>
<dbReference type="RefSeq" id="WP_141585431.1">
    <property type="nucleotide sequence ID" value="NZ_JARAVA010000304.1"/>
</dbReference>
<comment type="caution">
    <text evidence="3">The sequence shown here is derived from an EMBL/GenBank/DDBJ whole genome shotgun (WGS) entry which is preliminary data.</text>
</comment>
<dbReference type="EMBL" id="SPAZ01000289">
    <property type="protein sequence ID" value="TQE21493.1"/>
    <property type="molecule type" value="Genomic_DNA"/>
</dbReference>
<name>A0AAE8VVB9_9ACTN</name>
<keyword evidence="2" id="KW-1133">Transmembrane helix</keyword>
<evidence type="ECO:0000313" key="4">
    <source>
        <dbReference type="Proteomes" id="UP000318720"/>
    </source>
</evidence>
<feature type="compositionally biased region" description="Pro residues" evidence="1">
    <location>
        <begin position="8"/>
        <end position="37"/>
    </location>
</feature>
<keyword evidence="2" id="KW-0812">Transmembrane</keyword>
<evidence type="ECO:0000313" key="3">
    <source>
        <dbReference type="EMBL" id="TQE21493.1"/>
    </source>
</evidence>
<feature type="compositionally biased region" description="Polar residues" evidence="1">
    <location>
        <begin position="70"/>
        <end position="88"/>
    </location>
</feature>
<organism evidence="3 4">
    <name type="scientific">Streptomyces ipomoeae</name>
    <dbReference type="NCBI Taxonomy" id="103232"/>
    <lineage>
        <taxon>Bacteria</taxon>
        <taxon>Bacillati</taxon>
        <taxon>Actinomycetota</taxon>
        <taxon>Actinomycetes</taxon>
        <taxon>Kitasatosporales</taxon>
        <taxon>Streptomycetaceae</taxon>
        <taxon>Streptomyces</taxon>
    </lineage>
</organism>
<reference evidence="3 4" key="1">
    <citation type="submission" date="2019-03" db="EMBL/GenBank/DDBJ databases">
        <title>Comparative genomic analyses of the sweetpotato soil rot pathogen, Streptomyces ipomoeae.</title>
        <authorList>
            <person name="Ruschel Soares N."/>
            <person name="Badger J.H."/>
            <person name="Huguet-Tapia J.C."/>
            <person name="Clark C.A."/>
            <person name="Pettis G.S."/>
        </authorList>
    </citation>
    <scope>NUCLEOTIDE SEQUENCE [LARGE SCALE GENOMIC DNA]</scope>
    <source>
        <strain evidence="3 4">88-35</strain>
    </source>
</reference>
<evidence type="ECO:0000256" key="2">
    <source>
        <dbReference type="SAM" id="Phobius"/>
    </source>
</evidence>
<dbReference type="AlphaFoldDB" id="A0AAE8VVB9"/>
<feature type="transmembrane region" description="Helical" evidence="2">
    <location>
        <begin position="48"/>
        <end position="69"/>
    </location>
</feature>
<keyword evidence="2" id="KW-0472">Membrane</keyword>
<evidence type="ECO:0000256" key="1">
    <source>
        <dbReference type="SAM" id="MobiDB-lite"/>
    </source>
</evidence>
<proteinExistence type="predicted"/>
<gene>
    <name evidence="3" type="ORF">Sipo8835_37415</name>
</gene>
<accession>A0AAE8VVB9</accession>